<sequence>MPTSAVLSAGWRPFSIACGPEAYCPLPHANISTATPVTPFVHHCAITNESDRTDRLTCLVYCAAAKRLSTYTRHNQQTKEPLWSFPFPRSMKGRKANGTRQSSTAGCEKSERAPENGIADRQTRPREAPDAAAAVALAQAKLEQWPTADHVIVPICPSGVKQREVAALTGALGLHCARMGTGASRWLLVSPRPLRLLFRDLSPDTRAHLQRYVGVRLFAIGSSHGRDKDSSDDGDHDNNSREEADDQGVCVRERNDRYVTLPHVDGAGLLAAVTMAIVTLGGEKRLVDLHRGTVARVTALLTSSPAFATWSSLPLPPMPCVAAVWPVRGAKPQAPTSKTATIYQMANDGSCFVSIDIIAANFQPLRHAGLIAEASWEAFVVRDDVLPDKGAIAYVARAKGLRMLALSQDALRPDLQRVLWSRVAVQAFERLADAGACAPTDLAAWNSDEIIIHADNAADAAAKVAQFAEVLADAAWADALACKAFILSTIDNGNGGVGFRRACLTTGRVGYKCLAPDRLAAVLFGDGSTISPVRTPCAVAVDGVFGAEARACDDVLSWLLFDPSARKHGATVDEIATRIVARGIPTARATTLALYVVDHRAASLVCTVPGHDSDNDKRVRCAWANDTETTAAYRQRAWPAIGSDGRDGPQCALLPNGVCLIDTLDACRHASRLLARQPVIAVDCEGISEGEIALVQIHVPSNGATGGDATTYFFDMLAPEARGGDAFFGAGGLGAVLASRCVAKVMHDARGDVAALTRRYGCTVRGLFDTQIAHALVLGGADASPKTFMAGLNEVLAAYAQPIATTTNKDRAKSRTTARSTRGHRARGGEDNGADDPTNADKKAVSRIMTRNRLCWHERPPTRRLLRYAAADVVHLVDAYRGLMLALDDACRIKVMILSDERAATAATRPLVSSLNKC</sequence>
<dbReference type="KEGG" id="vg:36843910"/>
<evidence type="ECO:0000256" key="1">
    <source>
        <dbReference type="SAM" id="MobiDB-lite"/>
    </source>
</evidence>
<dbReference type="Proteomes" id="UP000248852">
    <property type="component" value="Segment"/>
</dbReference>
<dbReference type="RefSeq" id="YP_009483038.1">
    <property type="nucleotide sequence ID" value="NC_037667.1"/>
</dbReference>
<reference evidence="3" key="1">
    <citation type="journal article" date="2018" name="Nat. Commun.">
        <title>Diversity and evolution of the emerging Pandoraviridae family.</title>
        <authorList>
            <person name="Legendre M."/>
            <person name="Fabre E."/>
            <person name="Poirot O."/>
            <person name="Jeudy S."/>
            <person name="Lartigue A."/>
            <person name="Alempic J.M."/>
            <person name="Beucher L."/>
            <person name="Philippe N."/>
            <person name="Bertaux L."/>
            <person name="Christo-Foroux E."/>
            <person name="Labadie K."/>
            <person name="Coute Y."/>
            <person name="Abergel C."/>
            <person name="Claverie J.M."/>
        </authorList>
    </citation>
    <scope>NUCLEOTIDE SEQUENCE [LARGE SCALE GENOMIC DNA]</scope>
    <source>
        <strain evidence="3">Quercus</strain>
    </source>
</reference>
<dbReference type="GO" id="GO:0008408">
    <property type="term" value="F:3'-5' exonuclease activity"/>
    <property type="evidence" value="ECO:0007669"/>
    <property type="project" value="InterPro"/>
</dbReference>
<dbReference type="InterPro" id="IPR012337">
    <property type="entry name" value="RNaseH-like_sf"/>
</dbReference>
<name>A0A2U7U8L9_9VIRU</name>
<feature type="compositionally biased region" description="Basic and acidic residues" evidence="1">
    <location>
        <begin position="224"/>
        <end position="242"/>
    </location>
</feature>
<feature type="compositionally biased region" description="Basic residues" evidence="1">
    <location>
        <begin position="814"/>
        <end position="826"/>
    </location>
</feature>
<accession>A0A2U7U8L9</accession>
<dbReference type="GO" id="GO:0003676">
    <property type="term" value="F:nucleic acid binding"/>
    <property type="evidence" value="ECO:0007669"/>
    <property type="project" value="InterPro"/>
</dbReference>
<feature type="region of interest" description="Disordered" evidence="1">
    <location>
        <begin position="223"/>
        <end position="248"/>
    </location>
</feature>
<dbReference type="Gene3D" id="3.30.420.10">
    <property type="entry name" value="Ribonuclease H-like superfamily/Ribonuclease H"/>
    <property type="match status" value="1"/>
</dbReference>
<organism evidence="3">
    <name type="scientific">Pandoravirus quercus</name>
    <dbReference type="NCBI Taxonomy" id="2107709"/>
    <lineage>
        <taxon>Viruses</taxon>
        <taxon>Pandoravirus</taxon>
    </lineage>
</organism>
<feature type="region of interest" description="Disordered" evidence="1">
    <location>
        <begin position="807"/>
        <end position="841"/>
    </location>
</feature>
<evidence type="ECO:0000259" key="2">
    <source>
        <dbReference type="Pfam" id="PF01612"/>
    </source>
</evidence>
<dbReference type="PANTHER" id="PTHR46814">
    <property type="entry name" value="EGALITARIAN, ISOFORM B"/>
    <property type="match status" value="1"/>
</dbReference>
<dbReference type="EMBL" id="MG011689">
    <property type="protein sequence ID" value="AVK74769.1"/>
    <property type="molecule type" value="Genomic_DNA"/>
</dbReference>
<dbReference type="InterPro" id="IPR036397">
    <property type="entry name" value="RNaseH_sf"/>
</dbReference>
<proteinExistence type="predicted"/>
<feature type="region of interest" description="Disordered" evidence="1">
    <location>
        <begin position="82"/>
        <end position="130"/>
    </location>
</feature>
<feature type="domain" description="3'-5' exonuclease" evidence="2">
    <location>
        <begin position="661"/>
        <end position="814"/>
    </location>
</feature>
<keyword evidence="3" id="KW-0540">Nuclease</keyword>
<dbReference type="PANTHER" id="PTHR46814:SF1">
    <property type="entry name" value="EGALITARIAN, ISOFORM B"/>
    <property type="match status" value="1"/>
</dbReference>
<dbReference type="Pfam" id="PF01612">
    <property type="entry name" value="DNA_pol_A_exo1"/>
    <property type="match status" value="1"/>
</dbReference>
<evidence type="ECO:0000313" key="3">
    <source>
        <dbReference type="EMBL" id="AVK74769.1"/>
    </source>
</evidence>
<dbReference type="GO" id="GO:0006139">
    <property type="term" value="P:nucleobase-containing compound metabolic process"/>
    <property type="evidence" value="ECO:0007669"/>
    <property type="project" value="InterPro"/>
</dbReference>
<dbReference type="SUPFAM" id="SSF53098">
    <property type="entry name" value="Ribonuclease H-like"/>
    <property type="match status" value="1"/>
</dbReference>
<dbReference type="GeneID" id="36843910"/>
<protein>
    <submittedName>
        <fullName evidence="3">DnaQ like exonuclease</fullName>
    </submittedName>
</protein>
<keyword evidence="3" id="KW-0378">Hydrolase</keyword>
<keyword evidence="3" id="KW-0269">Exonuclease</keyword>
<dbReference type="InterPro" id="IPR002562">
    <property type="entry name" value="3'-5'_exonuclease_dom"/>
</dbReference>
<gene>
    <name evidence="3" type="ORF">pqer_cds_347</name>
</gene>